<keyword evidence="4" id="KW-1003">Cell membrane</keyword>
<evidence type="ECO:0000256" key="7">
    <source>
        <dbReference type="ARBA" id="ARBA00022967"/>
    </source>
</evidence>
<dbReference type="GO" id="GO:0016887">
    <property type="term" value="F:ATP hydrolysis activity"/>
    <property type="evidence" value="ECO:0007669"/>
    <property type="project" value="InterPro"/>
</dbReference>
<dbReference type="PANTHER" id="PTHR43553">
    <property type="entry name" value="HEAVY METAL TRANSPORTER"/>
    <property type="match status" value="1"/>
</dbReference>
<evidence type="ECO:0000256" key="6">
    <source>
        <dbReference type="ARBA" id="ARBA00022840"/>
    </source>
</evidence>
<keyword evidence="7" id="KW-1278">Translocase</keyword>
<organism evidence="10 11">
    <name type="scientific">Anaerosalibacter massiliensis</name>
    <dbReference type="NCBI Taxonomy" id="1347392"/>
    <lineage>
        <taxon>Bacteria</taxon>
        <taxon>Bacillati</taxon>
        <taxon>Bacillota</taxon>
        <taxon>Tissierellia</taxon>
        <taxon>Tissierellales</taxon>
        <taxon>Sporanaerobacteraceae</taxon>
        <taxon>Anaerosalibacter</taxon>
    </lineage>
</organism>
<evidence type="ECO:0000256" key="4">
    <source>
        <dbReference type="ARBA" id="ARBA00022475"/>
    </source>
</evidence>
<dbReference type="FunFam" id="3.40.50.300:FF:000224">
    <property type="entry name" value="Energy-coupling factor transporter ATP-binding protein EcfA"/>
    <property type="match status" value="1"/>
</dbReference>
<comment type="similarity">
    <text evidence="2">Belongs to the ABC transporter superfamily.</text>
</comment>
<comment type="subcellular location">
    <subcellularLocation>
        <location evidence="1">Cell membrane</location>
        <topology evidence="1">Peripheral membrane protein</topology>
    </subcellularLocation>
</comment>
<keyword evidence="8" id="KW-0472">Membrane</keyword>
<dbReference type="GO" id="GO:0042626">
    <property type="term" value="F:ATPase-coupled transmembrane transporter activity"/>
    <property type="evidence" value="ECO:0007669"/>
    <property type="project" value="TreeGrafter"/>
</dbReference>
<dbReference type="InterPro" id="IPR017871">
    <property type="entry name" value="ABC_transporter-like_CS"/>
</dbReference>
<evidence type="ECO:0000313" key="10">
    <source>
        <dbReference type="EMBL" id="MCR2043681.1"/>
    </source>
</evidence>
<dbReference type="GO" id="GO:0005524">
    <property type="term" value="F:ATP binding"/>
    <property type="evidence" value="ECO:0007669"/>
    <property type="project" value="UniProtKB-KW"/>
</dbReference>
<dbReference type="EMBL" id="JANJZL010000003">
    <property type="protein sequence ID" value="MCR2043681.1"/>
    <property type="molecule type" value="Genomic_DNA"/>
</dbReference>
<dbReference type="InterPro" id="IPR003439">
    <property type="entry name" value="ABC_transporter-like_ATP-bd"/>
</dbReference>
<dbReference type="Pfam" id="PF00005">
    <property type="entry name" value="ABC_tran"/>
    <property type="match status" value="1"/>
</dbReference>
<keyword evidence="3" id="KW-0813">Transport</keyword>
<dbReference type="InterPro" id="IPR050095">
    <property type="entry name" value="ECF_ABC_transporter_ATP-bd"/>
</dbReference>
<keyword evidence="6 10" id="KW-0067">ATP-binding</keyword>
<evidence type="ECO:0000256" key="5">
    <source>
        <dbReference type="ARBA" id="ARBA00022741"/>
    </source>
</evidence>
<gene>
    <name evidence="10" type="ORF">NSA23_06060</name>
</gene>
<feature type="domain" description="ABC transporter" evidence="9">
    <location>
        <begin position="5"/>
        <end position="225"/>
    </location>
</feature>
<comment type="caution">
    <text evidence="10">The sequence shown here is derived from an EMBL/GenBank/DDBJ whole genome shotgun (WGS) entry which is preliminary data.</text>
</comment>
<evidence type="ECO:0000256" key="2">
    <source>
        <dbReference type="ARBA" id="ARBA00005417"/>
    </source>
</evidence>
<dbReference type="AlphaFoldDB" id="A0A9X2S707"/>
<keyword evidence="11" id="KW-1185">Reference proteome</keyword>
<dbReference type="InterPro" id="IPR003593">
    <property type="entry name" value="AAA+_ATPase"/>
</dbReference>
<evidence type="ECO:0000259" key="9">
    <source>
        <dbReference type="PROSITE" id="PS50893"/>
    </source>
</evidence>
<sequence length="227" mass="25801">MTKLIEVENLYFKYKGSKYNILDGVNFNLSRGEVVAIVGLSGSGKSTFLNIICGIIPYIYNGKIKGTVKIWGQKISSMRLSEISTKIGIVFQDPDTQLFSPTVEDEIAFGPENLMVDREEIGWRIKKILKVVGMEDYRYENTNNLSGGQKQLIAMASVLVMEPEILLFDEVFAQLDKEGKKRISQVLMNLKEEGKSMILVEHDYNNIKFADRIMELKDGKLQEFKGR</sequence>
<dbReference type="RefSeq" id="WP_042680359.1">
    <property type="nucleotide sequence ID" value="NZ_CABKTM010000019.1"/>
</dbReference>
<dbReference type="PROSITE" id="PS00211">
    <property type="entry name" value="ABC_TRANSPORTER_1"/>
    <property type="match status" value="1"/>
</dbReference>
<keyword evidence="5" id="KW-0547">Nucleotide-binding</keyword>
<protein>
    <submittedName>
        <fullName evidence="10">Energy-coupling factor ABC transporter ATP-binding protein</fullName>
    </submittedName>
</protein>
<dbReference type="SUPFAM" id="SSF52540">
    <property type="entry name" value="P-loop containing nucleoside triphosphate hydrolases"/>
    <property type="match status" value="1"/>
</dbReference>
<evidence type="ECO:0000256" key="3">
    <source>
        <dbReference type="ARBA" id="ARBA00022448"/>
    </source>
</evidence>
<dbReference type="SMART" id="SM00382">
    <property type="entry name" value="AAA"/>
    <property type="match status" value="1"/>
</dbReference>
<dbReference type="OrthoDB" id="9784332at2"/>
<evidence type="ECO:0000256" key="8">
    <source>
        <dbReference type="ARBA" id="ARBA00023136"/>
    </source>
</evidence>
<dbReference type="Proteomes" id="UP001142078">
    <property type="component" value="Unassembled WGS sequence"/>
</dbReference>
<name>A0A9X2S707_9FIRM</name>
<evidence type="ECO:0000256" key="1">
    <source>
        <dbReference type="ARBA" id="ARBA00004202"/>
    </source>
</evidence>
<proteinExistence type="inferred from homology"/>
<dbReference type="CDD" id="cd03225">
    <property type="entry name" value="ABC_cobalt_CbiO_domain1"/>
    <property type="match status" value="1"/>
</dbReference>
<dbReference type="PROSITE" id="PS50893">
    <property type="entry name" value="ABC_TRANSPORTER_2"/>
    <property type="match status" value="1"/>
</dbReference>
<dbReference type="InterPro" id="IPR027417">
    <property type="entry name" value="P-loop_NTPase"/>
</dbReference>
<dbReference type="Gene3D" id="3.40.50.300">
    <property type="entry name" value="P-loop containing nucleotide triphosphate hydrolases"/>
    <property type="match status" value="1"/>
</dbReference>
<evidence type="ECO:0000313" key="11">
    <source>
        <dbReference type="Proteomes" id="UP001142078"/>
    </source>
</evidence>
<dbReference type="GO" id="GO:0043190">
    <property type="term" value="C:ATP-binding cassette (ABC) transporter complex"/>
    <property type="evidence" value="ECO:0007669"/>
    <property type="project" value="TreeGrafter"/>
</dbReference>
<accession>A0A9X2S707</accession>
<reference evidence="10" key="1">
    <citation type="submission" date="2022-07" db="EMBL/GenBank/DDBJ databases">
        <title>Enhanced cultured diversity of the mouse gut microbiota enables custom-made synthetic communities.</title>
        <authorList>
            <person name="Afrizal A."/>
        </authorList>
    </citation>
    <scope>NUCLEOTIDE SEQUENCE</scope>
    <source>
        <strain evidence="10">DSM 29482</strain>
    </source>
</reference>
<dbReference type="InterPro" id="IPR015856">
    <property type="entry name" value="ABC_transpr_CbiO/EcfA_su"/>
</dbReference>